<evidence type="ECO:0000259" key="8">
    <source>
        <dbReference type="PROSITE" id="PS50112"/>
    </source>
</evidence>
<dbReference type="InterPro" id="IPR005467">
    <property type="entry name" value="His_kinase_dom"/>
</dbReference>
<dbReference type="InterPro" id="IPR000700">
    <property type="entry name" value="PAS-assoc_C"/>
</dbReference>
<dbReference type="Pfam" id="PF08448">
    <property type="entry name" value="PAS_4"/>
    <property type="match status" value="2"/>
</dbReference>
<dbReference type="EMBL" id="DLUI01000102">
    <property type="protein sequence ID" value="DAB38210.1"/>
    <property type="molecule type" value="Genomic_DNA"/>
</dbReference>
<feature type="domain" description="PAC" evidence="9">
    <location>
        <begin position="102"/>
        <end position="159"/>
    </location>
</feature>
<dbReference type="SUPFAM" id="SSF55874">
    <property type="entry name" value="ATPase domain of HSP90 chaperone/DNA topoisomerase II/histidine kinase"/>
    <property type="match status" value="1"/>
</dbReference>
<evidence type="ECO:0000313" key="10">
    <source>
        <dbReference type="EMBL" id="DAB38210.1"/>
    </source>
</evidence>
<evidence type="ECO:0000313" key="11">
    <source>
        <dbReference type="Proteomes" id="UP000228859"/>
    </source>
</evidence>
<dbReference type="AlphaFoldDB" id="A0A2D3WGK6"/>
<feature type="domain" description="PAS" evidence="8">
    <location>
        <begin position="283"/>
        <end position="354"/>
    </location>
</feature>
<feature type="domain" description="Histidine kinase" evidence="7">
    <location>
        <begin position="554"/>
        <end position="770"/>
    </location>
</feature>
<comment type="catalytic activity">
    <reaction evidence="1">
        <text>ATP + protein L-histidine = ADP + protein N-phospho-L-histidine.</text>
        <dbReference type="EC" id="2.7.13.3"/>
    </reaction>
</comment>
<feature type="domain" description="PAC" evidence="9">
    <location>
        <begin position="484"/>
        <end position="534"/>
    </location>
</feature>
<dbReference type="InterPro" id="IPR036890">
    <property type="entry name" value="HATPase_C_sf"/>
</dbReference>
<accession>A0A2D3WGK6</accession>
<feature type="domain" description="PAS" evidence="8">
    <location>
        <begin position="406"/>
        <end position="460"/>
    </location>
</feature>
<dbReference type="InterPro" id="IPR001610">
    <property type="entry name" value="PAC"/>
</dbReference>
<dbReference type="CDD" id="cd00130">
    <property type="entry name" value="PAS"/>
    <property type="match status" value="4"/>
</dbReference>
<keyword evidence="6" id="KW-0175">Coiled coil</keyword>
<evidence type="ECO:0000256" key="5">
    <source>
        <dbReference type="ARBA" id="ARBA00022777"/>
    </source>
</evidence>
<evidence type="ECO:0000256" key="2">
    <source>
        <dbReference type="ARBA" id="ARBA00012438"/>
    </source>
</evidence>
<dbReference type="PANTHER" id="PTHR43304">
    <property type="entry name" value="PHYTOCHROME-LIKE PROTEIN CPH1"/>
    <property type="match status" value="1"/>
</dbReference>
<dbReference type="InterPro" id="IPR036097">
    <property type="entry name" value="HisK_dim/P_sf"/>
</dbReference>
<reference evidence="10 11" key="1">
    <citation type="journal article" date="2017" name="Front. Microbiol.">
        <title>Comparative Genomic Analysis of the Class Epsilonproteobacteria and Proposed Reclassification to Epsilonbacteraeota (phyl. nov.).</title>
        <authorList>
            <person name="Waite D.W."/>
            <person name="Vanwonterghem I."/>
            <person name="Rinke C."/>
            <person name="Parks D.H."/>
            <person name="Zhang Y."/>
            <person name="Takai K."/>
            <person name="Sievert S.M."/>
            <person name="Simon J."/>
            <person name="Campbell B.J."/>
            <person name="Hanson T.E."/>
            <person name="Woyke T."/>
            <person name="Klotz M.G."/>
            <person name="Hugenholtz P."/>
        </authorList>
    </citation>
    <scope>NUCLEOTIDE SEQUENCE [LARGE SCALE GENOMIC DNA]</scope>
    <source>
        <strain evidence="10">UBA12443</strain>
    </source>
</reference>
<dbReference type="SMART" id="SM00091">
    <property type="entry name" value="PAS"/>
    <property type="match status" value="4"/>
</dbReference>
<evidence type="ECO:0000256" key="1">
    <source>
        <dbReference type="ARBA" id="ARBA00000085"/>
    </source>
</evidence>
<dbReference type="InterPro" id="IPR013656">
    <property type="entry name" value="PAS_4"/>
</dbReference>
<evidence type="ECO:0000259" key="7">
    <source>
        <dbReference type="PROSITE" id="PS50109"/>
    </source>
</evidence>
<dbReference type="NCBIfam" id="TIGR00229">
    <property type="entry name" value="sensory_box"/>
    <property type="match status" value="4"/>
</dbReference>
<dbReference type="InterPro" id="IPR052162">
    <property type="entry name" value="Sensor_kinase/Photoreceptor"/>
</dbReference>
<dbReference type="Gene3D" id="3.30.565.10">
    <property type="entry name" value="Histidine kinase-like ATPase, C-terminal domain"/>
    <property type="match status" value="1"/>
</dbReference>
<keyword evidence="5" id="KW-0418">Kinase</keyword>
<organism evidence="10 11">
    <name type="scientific">Sulfuricurvum kujiense</name>
    <dbReference type="NCBI Taxonomy" id="148813"/>
    <lineage>
        <taxon>Bacteria</taxon>
        <taxon>Pseudomonadati</taxon>
        <taxon>Campylobacterota</taxon>
        <taxon>Epsilonproteobacteria</taxon>
        <taxon>Campylobacterales</taxon>
        <taxon>Sulfurimonadaceae</taxon>
        <taxon>Sulfuricurvum</taxon>
    </lineage>
</organism>
<dbReference type="SMART" id="SM00387">
    <property type="entry name" value="HATPase_c"/>
    <property type="match status" value="1"/>
</dbReference>
<dbReference type="PROSITE" id="PS50113">
    <property type="entry name" value="PAC"/>
    <property type="match status" value="4"/>
</dbReference>
<dbReference type="Pfam" id="PF13426">
    <property type="entry name" value="PAS_9"/>
    <property type="match status" value="2"/>
</dbReference>
<keyword evidence="4" id="KW-0808">Transferase</keyword>
<keyword evidence="3" id="KW-0597">Phosphoprotein</keyword>
<feature type="domain" description="PAC" evidence="9">
    <location>
        <begin position="356"/>
        <end position="405"/>
    </location>
</feature>
<gene>
    <name evidence="10" type="ORF">CFH83_07235</name>
</gene>
<dbReference type="InterPro" id="IPR035965">
    <property type="entry name" value="PAS-like_dom_sf"/>
</dbReference>
<feature type="coiled-coil region" evidence="6">
    <location>
        <begin position="6"/>
        <end position="36"/>
    </location>
</feature>
<name>A0A2D3WGK6_9BACT</name>
<dbReference type="InterPro" id="IPR004358">
    <property type="entry name" value="Sig_transdc_His_kin-like_C"/>
</dbReference>
<dbReference type="EC" id="2.7.13.3" evidence="2"/>
<evidence type="ECO:0000256" key="6">
    <source>
        <dbReference type="SAM" id="Coils"/>
    </source>
</evidence>
<dbReference type="PANTHER" id="PTHR43304:SF1">
    <property type="entry name" value="PAC DOMAIN-CONTAINING PROTEIN"/>
    <property type="match status" value="1"/>
</dbReference>
<dbReference type="SUPFAM" id="SSF55785">
    <property type="entry name" value="PYP-like sensor domain (PAS domain)"/>
    <property type="match status" value="4"/>
</dbReference>
<comment type="caution">
    <text evidence="10">The sequence shown here is derived from an EMBL/GenBank/DDBJ whole genome shotgun (WGS) entry which is preliminary data.</text>
</comment>
<dbReference type="PROSITE" id="PS50112">
    <property type="entry name" value="PAS"/>
    <property type="match status" value="4"/>
</dbReference>
<dbReference type="PRINTS" id="PR00344">
    <property type="entry name" value="BCTRLSENSOR"/>
</dbReference>
<dbReference type="SMART" id="SM00086">
    <property type="entry name" value="PAC"/>
    <property type="match status" value="4"/>
</dbReference>
<dbReference type="InterPro" id="IPR003594">
    <property type="entry name" value="HATPase_dom"/>
</dbReference>
<dbReference type="InterPro" id="IPR000014">
    <property type="entry name" value="PAS"/>
</dbReference>
<dbReference type="GO" id="GO:0000155">
    <property type="term" value="F:phosphorelay sensor kinase activity"/>
    <property type="evidence" value="ECO:0007669"/>
    <property type="project" value="InterPro"/>
</dbReference>
<proteinExistence type="predicted"/>
<sequence>MNDVDLKNALERIATLERELSEYQHIETKLRENEEKFRLLVESTSDWIWEVDAHGKYTYVSPQVEMLLGYSPAEVVGKSPFNFIPSEEVQHVGSEFIKCIENRLPIIALRNTNICKDGTLKILETNGVPFFDKKGDFAGYRGIDRDITERILIETMLKQERDFSNRLVETAPLIIVILSPEGKIIRFNTFMESVSGYSLKEVEGKDWFDIFLPESHREKTKKIFMTAIDDIQTIGNLNTILTKDGSQKLIEWYDKTLKNAEGNTVGLLSIGLDVTDRKEDEEKLKLFRLLLDHSSDAIEIIEPLSMRFLDINETECKTLGYTREEMLSMRVFDIDPMLNADSMEEINHQLLQTGSVQTERIHRRKDGSIFPVEVNVTLVQHDKSYILGIARDITERKIAEQSLRESEEKFHSITASAQDAILMMDDEGKITYWNKSAEKIFGYSENEIMGWPLHDLLAPKRFLAAHHIGFDHFKKTGEGAAIGKIVELAALKKDGTEFPIELSLSTILKNGRWSAIGILRDITERKKMEKEIKEKDEMMLAQSKQAAMGDMIAMIAHQWRQPLAIMGMEINNLLMAIGFNEEITTDYLVKLSEALNKQVQQLSTTIDNFRNFFKPNQSKVEITIDEVIHNTLNIIGSSCENNNITLTIHDTSKSSLLINTSSLIQVFLNLLGNAKDILLTNKVADAAITITVTETDEVIIISICDNAGGIPESIIHKIGQPYFTTKQEFNGTGLGLYISRSIIEKHLFGTLTWHNEEKGACFVITLKIKPDKEDVTPE</sequence>
<dbReference type="Proteomes" id="UP000228859">
    <property type="component" value="Unassembled WGS sequence"/>
</dbReference>
<evidence type="ECO:0000256" key="4">
    <source>
        <dbReference type="ARBA" id="ARBA00022679"/>
    </source>
</evidence>
<dbReference type="InterPro" id="IPR003661">
    <property type="entry name" value="HisK_dim/P_dom"/>
</dbReference>
<evidence type="ECO:0000259" key="9">
    <source>
        <dbReference type="PROSITE" id="PS50113"/>
    </source>
</evidence>
<dbReference type="Pfam" id="PF02518">
    <property type="entry name" value="HATPase_c"/>
    <property type="match status" value="1"/>
</dbReference>
<dbReference type="PROSITE" id="PS50109">
    <property type="entry name" value="HIS_KIN"/>
    <property type="match status" value="1"/>
</dbReference>
<evidence type="ECO:0000256" key="3">
    <source>
        <dbReference type="ARBA" id="ARBA00022553"/>
    </source>
</evidence>
<feature type="domain" description="PAC" evidence="9">
    <location>
        <begin position="233"/>
        <end position="286"/>
    </location>
</feature>
<dbReference type="CDD" id="cd00082">
    <property type="entry name" value="HisKA"/>
    <property type="match status" value="1"/>
</dbReference>
<dbReference type="Gene3D" id="3.30.450.20">
    <property type="entry name" value="PAS domain"/>
    <property type="match status" value="4"/>
</dbReference>
<feature type="domain" description="PAS" evidence="8">
    <location>
        <begin position="160"/>
        <end position="231"/>
    </location>
</feature>
<protein>
    <recommendedName>
        <fullName evidence="2">histidine kinase</fullName>
        <ecNumber evidence="2">2.7.13.3</ecNumber>
    </recommendedName>
</protein>
<feature type="domain" description="PAS" evidence="8">
    <location>
        <begin position="33"/>
        <end position="103"/>
    </location>
</feature>
<dbReference type="SUPFAM" id="SSF47384">
    <property type="entry name" value="Homodimeric domain of signal transducing histidine kinase"/>
    <property type="match status" value="1"/>
</dbReference>
<dbReference type="Gene3D" id="1.10.287.130">
    <property type="match status" value="1"/>
</dbReference>